<feature type="region of interest" description="Disordered" evidence="1">
    <location>
        <begin position="38"/>
        <end position="77"/>
    </location>
</feature>
<organism evidence="2 3">
    <name type="scientific">Dryococelus australis</name>
    <dbReference type="NCBI Taxonomy" id="614101"/>
    <lineage>
        <taxon>Eukaryota</taxon>
        <taxon>Metazoa</taxon>
        <taxon>Ecdysozoa</taxon>
        <taxon>Arthropoda</taxon>
        <taxon>Hexapoda</taxon>
        <taxon>Insecta</taxon>
        <taxon>Pterygota</taxon>
        <taxon>Neoptera</taxon>
        <taxon>Polyneoptera</taxon>
        <taxon>Phasmatodea</taxon>
        <taxon>Verophasmatodea</taxon>
        <taxon>Anareolatae</taxon>
        <taxon>Phasmatidae</taxon>
        <taxon>Eurycanthinae</taxon>
        <taxon>Dryococelus</taxon>
    </lineage>
</organism>
<evidence type="ECO:0000313" key="3">
    <source>
        <dbReference type="Proteomes" id="UP001159363"/>
    </source>
</evidence>
<gene>
    <name evidence="2" type="ORF">PR048_033628</name>
</gene>
<name>A0ABQ9G0U5_9NEOP</name>
<protein>
    <submittedName>
        <fullName evidence="2">Uncharacterized protein</fullName>
    </submittedName>
</protein>
<dbReference type="EMBL" id="JARBHB010000017">
    <property type="protein sequence ID" value="KAJ8866104.1"/>
    <property type="molecule type" value="Genomic_DNA"/>
</dbReference>
<keyword evidence="3" id="KW-1185">Reference proteome</keyword>
<accession>A0ABQ9G0U5</accession>
<feature type="compositionally biased region" description="Basic and acidic residues" evidence="1">
    <location>
        <begin position="43"/>
        <end position="52"/>
    </location>
</feature>
<feature type="compositionally biased region" description="Basic and acidic residues" evidence="1">
    <location>
        <begin position="251"/>
        <end position="261"/>
    </location>
</feature>
<evidence type="ECO:0000313" key="2">
    <source>
        <dbReference type="EMBL" id="KAJ8866104.1"/>
    </source>
</evidence>
<dbReference type="Proteomes" id="UP001159363">
    <property type="component" value="Chromosome 16"/>
</dbReference>
<sequence>MTNLLEVECTEDCRGGGGLWAALNIEVLRNAKRSENGAVPEWKGGEVGDPRENSPTSGIVRHDSHLRKSGSEPAGDSTRFALVRGEQPNRSATVGSFSEELKNVLHGTIVGMSAVVSHVHSGCIATCHLSVDYLLYRISAQRQAGPRARDYSIAIQGSSSVEIHARSPFDTLVERAKSVLSPFDALDGVVLLVPTFFGLKREEKFQVCGDINSEVLSVVEGDEVKLGQRRNARVVVEKRGDQRENPPTSNIDRHDSHVRKSMERRRRGSIPVRLCERRAGEHRGPIVRVSILGASYLCVTFYRFNVLLTCKGSLDYAFTHLSTQQKQNYKSVFLGFLR</sequence>
<comment type="caution">
    <text evidence="2">The sequence shown here is derived from an EMBL/GenBank/DDBJ whole genome shotgun (WGS) entry which is preliminary data.</text>
</comment>
<feature type="region of interest" description="Disordered" evidence="1">
    <location>
        <begin position="238"/>
        <end position="265"/>
    </location>
</feature>
<proteinExistence type="predicted"/>
<reference evidence="2 3" key="1">
    <citation type="submission" date="2023-02" db="EMBL/GenBank/DDBJ databases">
        <title>LHISI_Scaffold_Assembly.</title>
        <authorList>
            <person name="Stuart O.P."/>
            <person name="Cleave R."/>
            <person name="Magrath M.J.L."/>
            <person name="Mikheyev A.S."/>
        </authorList>
    </citation>
    <scope>NUCLEOTIDE SEQUENCE [LARGE SCALE GENOMIC DNA]</scope>
    <source>
        <strain evidence="2">Daus_M_001</strain>
        <tissue evidence="2">Leg muscle</tissue>
    </source>
</reference>
<evidence type="ECO:0000256" key="1">
    <source>
        <dbReference type="SAM" id="MobiDB-lite"/>
    </source>
</evidence>